<keyword evidence="3" id="KW-0347">Helicase</keyword>
<proteinExistence type="predicted"/>
<dbReference type="Gene3D" id="3.40.50.300">
    <property type="entry name" value="P-loop containing nucleotide triphosphate hydrolases"/>
    <property type="match status" value="2"/>
</dbReference>
<dbReference type="GO" id="GO:0005524">
    <property type="term" value="F:ATP binding"/>
    <property type="evidence" value="ECO:0007669"/>
    <property type="project" value="UniProtKB-KW"/>
</dbReference>
<dbReference type="InterPro" id="IPR006935">
    <property type="entry name" value="Helicase/UvrB_N"/>
</dbReference>
<accession>A0A6C0JZR0</accession>
<dbReference type="AlphaFoldDB" id="A0A6C0JZR0"/>
<evidence type="ECO:0000256" key="3">
    <source>
        <dbReference type="ARBA" id="ARBA00022806"/>
    </source>
</evidence>
<reference evidence="6" key="1">
    <citation type="journal article" date="2020" name="Nature">
        <title>Giant virus diversity and host interactions through global metagenomics.</title>
        <authorList>
            <person name="Schulz F."/>
            <person name="Roux S."/>
            <person name="Paez-Espino D."/>
            <person name="Jungbluth S."/>
            <person name="Walsh D.A."/>
            <person name="Denef V.J."/>
            <person name="McMahon K.D."/>
            <person name="Konstantinidis K.T."/>
            <person name="Eloe-Fadrosh E.A."/>
            <person name="Kyrpides N.C."/>
            <person name="Woyke T."/>
        </authorList>
    </citation>
    <scope>NUCLEOTIDE SEQUENCE</scope>
    <source>
        <strain evidence="6">GVMAG-S-1074260-58</strain>
    </source>
</reference>
<dbReference type="GO" id="GO:0004386">
    <property type="term" value="F:helicase activity"/>
    <property type="evidence" value="ECO:0007669"/>
    <property type="project" value="UniProtKB-KW"/>
</dbReference>
<protein>
    <recommendedName>
        <fullName evidence="5">Helicase ATP-binding domain-containing protein</fullName>
    </recommendedName>
</protein>
<keyword evidence="2" id="KW-0378">Hydrolase</keyword>
<keyword evidence="1" id="KW-0547">Nucleotide-binding</keyword>
<dbReference type="EMBL" id="MN740711">
    <property type="protein sequence ID" value="QHU09388.1"/>
    <property type="molecule type" value="Genomic_DNA"/>
</dbReference>
<dbReference type="InterPro" id="IPR014001">
    <property type="entry name" value="Helicase_ATP-bd"/>
</dbReference>
<dbReference type="InterPro" id="IPR027417">
    <property type="entry name" value="P-loop_NTPase"/>
</dbReference>
<sequence length="1110" mass="127721">MSDSILAKLQVKHTPVHQTQQEIHIHPSLKEDIPIQTVILDKRQGNTYRDSFFMDTQTQSIEETVPEKIKKPKTKKLIPDIEESSTTETSQPVEMKLEKKQKKLTKKLKLIPDIEESSTTETSQPSEMKIKLIDEEEKPKEKLIIRKRKSALKETRVLPTGLVDIKGIPVEQRIQKSKETILIKASSYYMSNREIFINFINSIFTPYKEELKKPDKASCETISDTDNLSLMTHQKIVRDYINLYTPYRGLLLYHGLGSGKTCTSIAIAEGMKDHKKIIVMTPASLRRNYYEQLKKCGDPMYKKNQYWEFITATDENIHTLSVTLNLSLSYIQKNNGAWFVNINNPSNYDTLNRSEKESLDLQLDEMIRYKYQFISYNGMRRRHLNALIQGENGPQNPFDNTVVIIDEAHNLVSRIVNKLSKKIEESVSKHLYHLLMSASNAKIILLSGTPIINYPNEIGITFNILQGYIKTWKLSLTIQSQSKIEKSTFEELFKSTVLGGNVVDYIEYNSSNTILSITRNPFGFVNKTSKRVYEGVRLTDRGDITDEDFIGHITRLLQTIQIKVRNVQVDMHKVLPDNLDEFKDLFIDNENNIINANLFKRRILGSSSYFRSVQENLMPRYTKGSNFFIVDVEMSDFQFSQYEEARVNERKLELNNARKRKKGSQKNNVFEESVSTYRIFSRAFCNFVFPKPYILRPMPDPKVGAETGMETLDEDILDSEVRVDNIDGKHEADELLESVQPVTSYDLRIKQSLDTLSARKNEFLTRDALEIYSPKFGAMLDNITSTEHLGLHLVYSQFRTLEGIGVFKMVLEANGFTEFKINSTSNGWRLDVPVEERTKPMFVLYTGTESPEYKEIVRNVFNGDWKYIPPALEADVLTISKNNIYGEVIKVFMITSSGAEGINLKNTRYVHIMEPYWHPVRIEQVIGRARRICSHQDLPEELRTVDVFLYLMKFSENQLSSDSTIELRLKDTSKRDGVTPFTSDQALWEIANIKEELTNKLLTSVKEASIDCAIHTKIGSESLKCFSFGTVDPNKFASSGSYRTEDTDAVAEQNRQTRTINADEVMIQGIKYAIVKETGDVYEWESYMLGQPIQIGQLIKTLVGYEFKRL</sequence>
<organism evidence="6">
    <name type="scientific">viral metagenome</name>
    <dbReference type="NCBI Taxonomy" id="1070528"/>
    <lineage>
        <taxon>unclassified sequences</taxon>
        <taxon>metagenomes</taxon>
        <taxon>organismal metagenomes</taxon>
    </lineage>
</organism>
<dbReference type="GO" id="GO:0031297">
    <property type="term" value="P:replication fork processing"/>
    <property type="evidence" value="ECO:0007669"/>
    <property type="project" value="TreeGrafter"/>
</dbReference>
<dbReference type="SMART" id="SM00487">
    <property type="entry name" value="DEXDc"/>
    <property type="match status" value="1"/>
</dbReference>
<dbReference type="InterPro" id="IPR001650">
    <property type="entry name" value="Helicase_C-like"/>
</dbReference>
<evidence type="ECO:0000313" key="6">
    <source>
        <dbReference type="EMBL" id="QHU09388.1"/>
    </source>
</evidence>
<dbReference type="GO" id="GO:0043596">
    <property type="term" value="C:nuclear replication fork"/>
    <property type="evidence" value="ECO:0007669"/>
    <property type="project" value="TreeGrafter"/>
</dbReference>
<dbReference type="GO" id="GO:0004520">
    <property type="term" value="F:DNA endonuclease activity"/>
    <property type="evidence" value="ECO:0007669"/>
    <property type="project" value="TreeGrafter"/>
</dbReference>
<dbReference type="GO" id="GO:0016787">
    <property type="term" value="F:hydrolase activity"/>
    <property type="evidence" value="ECO:0007669"/>
    <property type="project" value="UniProtKB-KW"/>
</dbReference>
<dbReference type="PROSITE" id="PS51192">
    <property type="entry name" value="HELICASE_ATP_BIND_1"/>
    <property type="match status" value="1"/>
</dbReference>
<evidence type="ECO:0000256" key="2">
    <source>
        <dbReference type="ARBA" id="ARBA00022801"/>
    </source>
</evidence>
<feature type="domain" description="Helicase ATP-binding" evidence="5">
    <location>
        <begin position="241"/>
        <end position="468"/>
    </location>
</feature>
<dbReference type="SUPFAM" id="SSF52540">
    <property type="entry name" value="P-loop containing nucleoside triphosphate hydrolases"/>
    <property type="match status" value="2"/>
</dbReference>
<evidence type="ECO:0000256" key="1">
    <source>
        <dbReference type="ARBA" id="ARBA00022741"/>
    </source>
</evidence>
<dbReference type="PANTHER" id="PTHR45766">
    <property type="entry name" value="DNA ANNEALING HELICASE AND ENDONUCLEASE ZRANB3 FAMILY MEMBER"/>
    <property type="match status" value="1"/>
</dbReference>
<dbReference type="PANTHER" id="PTHR45766:SF3">
    <property type="entry name" value="DNA ANNEALING HELICASE AND ENDONUCLEASE ZRANB3"/>
    <property type="match status" value="1"/>
</dbReference>
<dbReference type="GO" id="GO:0006281">
    <property type="term" value="P:DNA repair"/>
    <property type="evidence" value="ECO:0007669"/>
    <property type="project" value="TreeGrafter"/>
</dbReference>
<dbReference type="Pfam" id="PF04851">
    <property type="entry name" value="ResIII"/>
    <property type="match status" value="1"/>
</dbReference>
<name>A0A6C0JZR0_9ZZZZ</name>
<evidence type="ECO:0000259" key="5">
    <source>
        <dbReference type="PROSITE" id="PS51192"/>
    </source>
</evidence>
<evidence type="ECO:0000256" key="4">
    <source>
        <dbReference type="ARBA" id="ARBA00022840"/>
    </source>
</evidence>
<dbReference type="Pfam" id="PF00271">
    <property type="entry name" value="Helicase_C"/>
    <property type="match status" value="1"/>
</dbReference>
<keyword evidence="4" id="KW-0067">ATP-binding</keyword>
<dbReference type="GO" id="GO:0003677">
    <property type="term" value="F:DNA binding"/>
    <property type="evidence" value="ECO:0007669"/>
    <property type="project" value="InterPro"/>
</dbReference>